<gene>
    <name evidence="2" type="ORF">LYNGBM3L_40150</name>
</gene>
<dbReference type="Pfam" id="PF24732">
    <property type="entry name" value="ParE_like"/>
    <property type="match status" value="1"/>
</dbReference>
<name>F4XVV6_9CYAN</name>
<evidence type="ECO:0000259" key="1">
    <source>
        <dbReference type="Pfam" id="PF24732"/>
    </source>
</evidence>
<dbReference type="InterPro" id="IPR056925">
    <property type="entry name" value="ParE-like"/>
</dbReference>
<sequence length="71" mass="8401">MPQEIQELADKNYELLKQEPKHPSLKFKKIKSLWSVRVGRNYRALGSDEPEGVLWFWIGPNSKYDDILKQI</sequence>
<organism evidence="2 3">
    <name type="scientific">Moorena producens 3L</name>
    <dbReference type="NCBI Taxonomy" id="489825"/>
    <lineage>
        <taxon>Bacteria</taxon>
        <taxon>Bacillati</taxon>
        <taxon>Cyanobacteriota</taxon>
        <taxon>Cyanophyceae</taxon>
        <taxon>Coleofasciculales</taxon>
        <taxon>Coleofasciculaceae</taxon>
        <taxon>Moorena</taxon>
    </lineage>
</organism>
<dbReference type="InterPro" id="IPR035093">
    <property type="entry name" value="RelE/ParE_toxin_dom_sf"/>
</dbReference>
<protein>
    <recommendedName>
        <fullName evidence="1">ParE-like toxin domain-containing protein</fullName>
    </recommendedName>
</protein>
<proteinExistence type="predicted"/>
<dbReference type="AlphaFoldDB" id="F4XVV6"/>
<dbReference type="HOGENOM" id="CLU_161929_3_0_3"/>
<evidence type="ECO:0000313" key="3">
    <source>
        <dbReference type="Proteomes" id="UP000003959"/>
    </source>
</evidence>
<dbReference type="eggNOG" id="ENOG5032Z2Q">
    <property type="taxonomic scope" value="Bacteria"/>
</dbReference>
<feature type="domain" description="ParE-like toxin" evidence="1">
    <location>
        <begin position="4"/>
        <end position="58"/>
    </location>
</feature>
<keyword evidence="3" id="KW-1185">Reference proteome</keyword>
<dbReference type="Proteomes" id="UP000003959">
    <property type="component" value="Unassembled WGS sequence"/>
</dbReference>
<dbReference type="EMBL" id="GL890940">
    <property type="protein sequence ID" value="EGJ31369.1"/>
    <property type="molecule type" value="Genomic_DNA"/>
</dbReference>
<dbReference type="SUPFAM" id="SSF143011">
    <property type="entry name" value="RelE-like"/>
    <property type="match status" value="1"/>
</dbReference>
<reference evidence="3" key="1">
    <citation type="journal article" date="2011" name="Proc. Natl. Acad. Sci. U.S.A.">
        <title>Genomic insights into the physiology and ecology of the marine filamentous cyanobacterium Lyngbya majuscula.</title>
        <authorList>
            <person name="Jones A.C."/>
            <person name="Monroe E.A."/>
            <person name="Podell S."/>
            <person name="Hess W.R."/>
            <person name="Klages S."/>
            <person name="Esquenazi E."/>
            <person name="Niessen S."/>
            <person name="Hoover H."/>
            <person name="Rothmann M."/>
            <person name="Lasken R.S."/>
            <person name="Yates J.R.III."/>
            <person name="Reinhardt R."/>
            <person name="Kube M."/>
            <person name="Burkart M.D."/>
            <person name="Allen E.E."/>
            <person name="Dorrestein P.C."/>
            <person name="Gerwick W.H."/>
            <person name="Gerwick L."/>
        </authorList>
    </citation>
    <scope>NUCLEOTIDE SEQUENCE [LARGE SCALE GENOMIC DNA]</scope>
    <source>
        <strain evidence="3">3L</strain>
    </source>
</reference>
<dbReference type="RefSeq" id="WP_008187250.1">
    <property type="nucleotide sequence ID" value="NZ_GL890940.1"/>
</dbReference>
<accession>F4XVV6</accession>
<evidence type="ECO:0000313" key="2">
    <source>
        <dbReference type="EMBL" id="EGJ31369.1"/>
    </source>
</evidence>